<proteinExistence type="inferred from homology"/>
<dbReference type="InterPro" id="IPR033453">
    <property type="entry name" value="Glyco_hydro_30_TIM-barrel"/>
</dbReference>
<evidence type="ECO:0000256" key="1">
    <source>
        <dbReference type="ARBA" id="ARBA00001013"/>
    </source>
</evidence>
<dbReference type="PANTHER" id="PTHR11069:SF23">
    <property type="entry name" value="LYSOSOMAL ACID GLUCOSYLCERAMIDASE"/>
    <property type="match status" value="1"/>
</dbReference>
<dbReference type="PANTHER" id="PTHR11069">
    <property type="entry name" value="GLUCOSYLCERAMIDASE"/>
    <property type="match status" value="1"/>
</dbReference>
<evidence type="ECO:0000313" key="8">
    <source>
        <dbReference type="EMBL" id="KAG8229339.1"/>
    </source>
</evidence>
<keyword evidence="6" id="KW-0326">Glycosidase</keyword>
<dbReference type="SUPFAM" id="SSF51011">
    <property type="entry name" value="Glycosyl hydrolase domain"/>
    <property type="match status" value="1"/>
</dbReference>
<dbReference type="AlphaFoldDB" id="A0A8K0P365"/>
<dbReference type="GO" id="GO:0006680">
    <property type="term" value="P:glucosylceramide catabolic process"/>
    <property type="evidence" value="ECO:0007669"/>
    <property type="project" value="TreeGrafter"/>
</dbReference>
<organism evidence="8 9">
    <name type="scientific">Ladona fulva</name>
    <name type="common">Scarce chaser dragonfly</name>
    <name type="synonym">Libellula fulva</name>
    <dbReference type="NCBI Taxonomy" id="123851"/>
    <lineage>
        <taxon>Eukaryota</taxon>
        <taxon>Metazoa</taxon>
        <taxon>Ecdysozoa</taxon>
        <taxon>Arthropoda</taxon>
        <taxon>Hexapoda</taxon>
        <taxon>Insecta</taxon>
        <taxon>Pterygota</taxon>
        <taxon>Palaeoptera</taxon>
        <taxon>Odonata</taxon>
        <taxon>Epiprocta</taxon>
        <taxon>Anisoptera</taxon>
        <taxon>Libelluloidea</taxon>
        <taxon>Libellulidae</taxon>
        <taxon>Ladona</taxon>
    </lineage>
</organism>
<dbReference type="Proteomes" id="UP000792457">
    <property type="component" value="Unassembled WGS sequence"/>
</dbReference>
<evidence type="ECO:0000256" key="6">
    <source>
        <dbReference type="RuleBase" id="RU361188"/>
    </source>
</evidence>
<evidence type="ECO:0000256" key="2">
    <source>
        <dbReference type="ARBA" id="ARBA00005382"/>
    </source>
</evidence>
<feature type="domain" description="Glycosyl hydrolase family 30 TIM-barrel" evidence="7">
    <location>
        <begin position="87"/>
        <end position="321"/>
    </location>
</feature>
<dbReference type="Gene3D" id="3.20.20.80">
    <property type="entry name" value="Glycosidases"/>
    <property type="match status" value="1"/>
</dbReference>
<reference evidence="8" key="2">
    <citation type="submission" date="2017-10" db="EMBL/GenBank/DDBJ databases">
        <title>Ladona fulva Genome sequencing and assembly.</title>
        <authorList>
            <person name="Murali S."/>
            <person name="Richards S."/>
            <person name="Bandaranaike D."/>
            <person name="Bellair M."/>
            <person name="Blankenburg K."/>
            <person name="Chao H."/>
            <person name="Dinh H."/>
            <person name="Doddapaneni H."/>
            <person name="Dugan-Rocha S."/>
            <person name="Elkadiri S."/>
            <person name="Gnanaolivu R."/>
            <person name="Hernandez B."/>
            <person name="Skinner E."/>
            <person name="Javaid M."/>
            <person name="Lee S."/>
            <person name="Li M."/>
            <person name="Ming W."/>
            <person name="Munidasa M."/>
            <person name="Muniz J."/>
            <person name="Nguyen L."/>
            <person name="Hughes D."/>
            <person name="Osuji N."/>
            <person name="Pu L.-L."/>
            <person name="Puazo M."/>
            <person name="Qu C."/>
            <person name="Quiroz J."/>
            <person name="Raj R."/>
            <person name="Weissenberger G."/>
            <person name="Xin Y."/>
            <person name="Zou X."/>
            <person name="Han Y."/>
            <person name="Worley K."/>
            <person name="Muzny D."/>
            <person name="Gibbs R."/>
        </authorList>
    </citation>
    <scope>NUCLEOTIDE SEQUENCE</scope>
    <source>
        <strain evidence="8">Sampled in the wild</strain>
    </source>
</reference>
<accession>A0A8K0P365</accession>
<dbReference type="GO" id="GO:0016020">
    <property type="term" value="C:membrane"/>
    <property type="evidence" value="ECO:0007669"/>
    <property type="project" value="GOC"/>
</dbReference>
<dbReference type="PRINTS" id="PR00843">
    <property type="entry name" value="GLHYDRLASE30"/>
</dbReference>
<dbReference type="GO" id="GO:0004348">
    <property type="term" value="F:glucosylceramidase activity"/>
    <property type="evidence" value="ECO:0007669"/>
    <property type="project" value="UniProtKB-EC"/>
</dbReference>
<evidence type="ECO:0000256" key="5">
    <source>
        <dbReference type="ARBA" id="ARBA00022801"/>
    </source>
</evidence>
<keyword evidence="9" id="KW-1185">Reference proteome</keyword>
<dbReference type="EMBL" id="KZ308426">
    <property type="protein sequence ID" value="KAG8229339.1"/>
    <property type="molecule type" value="Genomic_DNA"/>
</dbReference>
<dbReference type="EC" id="3.2.1.45" evidence="3 6"/>
<dbReference type="InterPro" id="IPR017853">
    <property type="entry name" value="GH"/>
</dbReference>
<evidence type="ECO:0000256" key="3">
    <source>
        <dbReference type="ARBA" id="ARBA00012658"/>
    </source>
</evidence>
<comment type="catalytic activity">
    <reaction evidence="1">
        <text>a beta-D-glucosyl-(1&lt;-&gt;1')-N-acylsphing-4-enine + H2O = an N-acylsphing-4-enine + D-glucose</text>
        <dbReference type="Rhea" id="RHEA:13269"/>
        <dbReference type="ChEBI" id="CHEBI:4167"/>
        <dbReference type="ChEBI" id="CHEBI:15377"/>
        <dbReference type="ChEBI" id="CHEBI:22801"/>
        <dbReference type="ChEBI" id="CHEBI:52639"/>
        <dbReference type="EC" id="3.2.1.45"/>
    </reaction>
    <physiologicalReaction direction="left-to-right" evidence="1">
        <dbReference type="Rhea" id="RHEA:13270"/>
    </physiologicalReaction>
</comment>
<keyword evidence="4" id="KW-0732">Signal</keyword>
<dbReference type="SUPFAM" id="SSF51445">
    <property type="entry name" value="(Trans)glycosidases"/>
    <property type="match status" value="1"/>
</dbReference>
<dbReference type="Pfam" id="PF02055">
    <property type="entry name" value="Glyco_hydro_30"/>
    <property type="match status" value="1"/>
</dbReference>
<evidence type="ECO:0000259" key="7">
    <source>
        <dbReference type="Pfam" id="PF02055"/>
    </source>
</evidence>
<name>A0A8K0P365_LADFU</name>
<evidence type="ECO:0000256" key="4">
    <source>
        <dbReference type="ARBA" id="ARBA00022729"/>
    </source>
</evidence>
<evidence type="ECO:0000313" key="9">
    <source>
        <dbReference type="Proteomes" id="UP000792457"/>
    </source>
</evidence>
<comment type="similarity">
    <text evidence="2 6">Belongs to the glycosyl hydrolase 30 family.</text>
</comment>
<dbReference type="InterPro" id="IPR001139">
    <property type="entry name" value="Glyco_hydro_30"/>
</dbReference>
<gene>
    <name evidence="8" type="ORF">J437_LFUL007147</name>
</gene>
<keyword evidence="6" id="KW-0443">Lipid metabolism</keyword>
<dbReference type="OrthoDB" id="2160638at2759"/>
<keyword evidence="5 6" id="KW-0378">Hydrolase</keyword>
<protein>
    <recommendedName>
        <fullName evidence="3 6">Glucosylceramidase</fullName>
        <ecNumber evidence="3 6">3.2.1.45</ecNumber>
    </recommendedName>
</protein>
<sequence length="347" mass="38977">MAHEGEGAVPCVPRDFGNGGTVCVCNSSYCDTVDPISPSSPGNYVLYTSSKDGLRFKRSNGVLRPDYENVTGDIQMVVEADLKYQRIIGFGGAFTDAAGINIESLSPAAQELLMQSYFSQLGTEYNIGRVPIAGCDFSTRTYTYDDIPGDILLSHFNLTQEDFLFKIPLIRRAIDLSNGSLILIGSAWTAPPWMKTNNDYSGFGFLKREFFQLWAEYHIKFLDAYKDLGLELWALTTGNEPINGIIPINRFNSMGWTPKEMREWIAENIGPTIATSKHKQTKLIMLDDQRFLLPWWVNLVLRDPRANKFVDGIGVHWYWDSLFPRVKGLTMKDPKTPCTLVGGNNTQ</sequence>
<reference evidence="8" key="1">
    <citation type="submission" date="2013-04" db="EMBL/GenBank/DDBJ databases">
        <authorList>
            <person name="Qu J."/>
            <person name="Murali S.C."/>
            <person name="Bandaranaike D."/>
            <person name="Bellair M."/>
            <person name="Blankenburg K."/>
            <person name="Chao H."/>
            <person name="Dinh H."/>
            <person name="Doddapaneni H."/>
            <person name="Downs B."/>
            <person name="Dugan-Rocha S."/>
            <person name="Elkadiri S."/>
            <person name="Gnanaolivu R.D."/>
            <person name="Hernandez B."/>
            <person name="Javaid M."/>
            <person name="Jayaseelan J.C."/>
            <person name="Lee S."/>
            <person name="Li M."/>
            <person name="Ming W."/>
            <person name="Munidasa M."/>
            <person name="Muniz J."/>
            <person name="Nguyen L."/>
            <person name="Ongeri F."/>
            <person name="Osuji N."/>
            <person name="Pu L.-L."/>
            <person name="Puazo M."/>
            <person name="Qu C."/>
            <person name="Quiroz J."/>
            <person name="Raj R."/>
            <person name="Weissenberger G."/>
            <person name="Xin Y."/>
            <person name="Zou X."/>
            <person name="Han Y."/>
            <person name="Richards S."/>
            <person name="Worley K."/>
            <person name="Muzny D."/>
            <person name="Gibbs R."/>
        </authorList>
    </citation>
    <scope>NUCLEOTIDE SEQUENCE</scope>
    <source>
        <strain evidence="8">Sampled in the wild</strain>
    </source>
</reference>
<comment type="caution">
    <text evidence="8">The sequence shown here is derived from an EMBL/GenBank/DDBJ whole genome shotgun (WGS) entry which is preliminary data.</text>
</comment>
<keyword evidence="6" id="KW-0746">Sphingolipid metabolism</keyword>